<dbReference type="InterPro" id="IPR038749">
    <property type="entry name" value="Sld5_GINS_A"/>
</dbReference>
<dbReference type="Proteomes" id="UP000467700">
    <property type="component" value="Unassembled WGS sequence"/>
</dbReference>
<reference evidence="9 10" key="1">
    <citation type="submission" date="2020-01" db="EMBL/GenBank/DDBJ databases">
        <authorList>
            <person name="Gupta K D."/>
        </authorList>
    </citation>
    <scope>NUCLEOTIDE SEQUENCE [LARGE SCALE GENOMIC DNA]</scope>
</reference>
<dbReference type="EMBL" id="CACVBS010000063">
    <property type="protein sequence ID" value="CAA7267831.1"/>
    <property type="molecule type" value="Genomic_DNA"/>
</dbReference>
<dbReference type="GO" id="GO:0000811">
    <property type="term" value="C:GINS complex"/>
    <property type="evidence" value="ECO:0007669"/>
    <property type="project" value="TreeGrafter"/>
</dbReference>
<protein>
    <recommendedName>
        <fullName evidence="3">DNA replication complex GINS protein SLD5</fullName>
    </recommendedName>
</protein>
<dbReference type="SUPFAM" id="SSF158573">
    <property type="entry name" value="GINS helical bundle-like"/>
    <property type="match status" value="1"/>
</dbReference>
<keyword evidence="4" id="KW-0235">DNA replication</keyword>
<organism evidence="9 10">
    <name type="scientific">Cyclocybe aegerita</name>
    <name type="common">Black poplar mushroom</name>
    <name type="synonym">Agrocybe aegerita</name>
    <dbReference type="NCBI Taxonomy" id="1973307"/>
    <lineage>
        <taxon>Eukaryota</taxon>
        <taxon>Fungi</taxon>
        <taxon>Dikarya</taxon>
        <taxon>Basidiomycota</taxon>
        <taxon>Agaricomycotina</taxon>
        <taxon>Agaricomycetes</taxon>
        <taxon>Agaricomycetidae</taxon>
        <taxon>Agaricales</taxon>
        <taxon>Agaricineae</taxon>
        <taxon>Bolbitiaceae</taxon>
        <taxon>Cyclocybe</taxon>
    </lineage>
</organism>
<keyword evidence="5" id="KW-0539">Nucleus</keyword>
<dbReference type="InterPro" id="IPR036224">
    <property type="entry name" value="GINS_bundle-like_dom_sf"/>
</dbReference>
<evidence type="ECO:0000256" key="6">
    <source>
        <dbReference type="SAM" id="MobiDB-lite"/>
    </source>
</evidence>
<dbReference type="CDD" id="cd21692">
    <property type="entry name" value="GINS_B_Sld5"/>
    <property type="match status" value="1"/>
</dbReference>
<feature type="region of interest" description="Disordered" evidence="6">
    <location>
        <begin position="68"/>
        <end position="122"/>
    </location>
</feature>
<dbReference type="AlphaFoldDB" id="A0A8S0XXL5"/>
<evidence type="ECO:0000313" key="9">
    <source>
        <dbReference type="EMBL" id="CAA7267831.1"/>
    </source>
</evidence>
<evidence type="ECO:0000256" key="3">
    <source>
        <dbReference type="ARBA" id="ARBA00014804"/>
    </source>
</evidence>
<comment type="similarity">
    <text evidence="2">Belongs to the GINS4/SLD5 family.</text>
</comment>
<dbReference type="InterPro" id="IPR021151">
    <property type="entry name" value="GINS_A"/>
</dbReference>
<dbReference type="InterPro" id="IPR031633">
    <property type="entry name" value="SLD5_C"/>
</dbReference>
<dbReference type="PANTHER" id="PTHR21206:SF0">
    <property type="entry name" value="DNA REPLICATION COMPLEX GINS PROTEIN SLD5"/>
    <property type="match status" value="1"/>
</dbReference>
<dbReference type="Pfam" id="PF16922">
    <property type="entry name" value="SLD5_C"/>
    <property type="match status" value="1"/>
</dbReference>
<dbReference type="GO" id="GO:0006261">
    <property type="term" value="P:DNA-templated DNA replication"/>
    <property type="evidence" value="ECO:0007669"/>
    <property type="project" value="InterPro"/>
</dbReference>
<dbReference type="Gene3D" id="1.20.58.1030">
    <property type="match status" value="1"/>
</dbReference>
<dbReference type="InterPro" id="IPR008591">
    <property type="entry name" value="GINS_Sld5"/>
</dbReference>
<evidence type="ECO:0000256" key="2">
    <source>
        <dbReference type="ARBA" id="ARBA00008187"/>
    </source>
</evidence>
<sequence>MRHGQERSRYPLHPHTQFSLGLAAKNASSGTMRSTQFILFIHPLPIPLTALTMDWDEEYELIKAGKALPPTTTTTTTSIRAGPSRLPHSARYRTPDLASDDDGNNDVRMAPAAGLADDDDDQGAAVDLFPDTDAPPVGTPLQQLTRHWMNERHAPDILPAQEDLLMNLLDHLRRQSDAVQLLRGDPSTSEEEHFRIMLVQTEIERVKFIVRSYVRTRLFKIERYARFIMTNADVQTRLTAAERDHASRYAKITDQHFYLSVLQSLPEKQAHLDDTPIFVPPMITEPDKSRPVFVHALQRCPRIRLPDGATLDMEKGHISLVPYAVVEQLVARGEVELV</sequence>
<name>A0A8S0XXL5_CYCAE</name>
<dbReference type="Pfam" id="PF05916">
    <property type="entry name" value="Sld5"/>
    <property type="match status" value="1"/>
</dbReference>
<evidence type="ECO:0000256" key="5">
    <source>
        <dbReference type="ARBA" id="ARBA00023242"/>
    </source>
</evidence>
<keyword evidence="10" id="KW-1185">Reference proteome</keyword>
<evidence type="ECO:0000256" key="1">
    <source>
        <dbReference type="ARBA" id="ARBA00004123"/>
    </source>
</evidence>
<evidence type="ECO:0000259" key="7">
    <source>
        <dbReference type="Pfam" id="PF05916"/>
    </source>
</evidence>
<evidence type="ECO:0000256" key="4">
    <source>
        <dbReference type="ARBA" id="ARBA00022705"/>
    </source>
</evidence>
<dbReference type="CDD" id="cd11711">
    <property type="entry name" value="GINS_A_Sld5"/>
    <property type="match status" value="1"/>
</dbReference>
<dbReference type="PANTHER" id="PTHR21206">
    <property type="entry name" value="SLD5 PROTEIN"/>
    <property type="match status" value="1"/>
</dbReference>
<dbReference type="SUPFAM" id="SSF160059">
    <property type="entry name" value="PriA/YqbF domain"/>
    <property type="match status" value="1"/>
</dbReference>
<evidence type="ECO:0000313" key="10">
    <source>
        <dbReference type="Proteomes" id="UP000467700"/>
    </source>
</evidence>
<feature type="domain" description="DNA replication complex GINS protein SLD5 C-terminal" evidence="8">
    <location>
        <begin position="286"/>
        <end position="338"/>
    </location>
</feature>
<evidence type="ECO:0000259" key="8">
    <source>
        <dbReference type="Pfam" id="PF16922"/>
    </source>
</evidence>
<accession>A0A8S0XXL5</accession>
<comment type="subcellular location">
    <subcellularLocation>
        <location evidence="1">Nucleus</location>
    </subcellularLocation>
</comment>
<dbReference type="OrthoDB" id="338231at2759"/>
<dbReference type="GO" id="GO:0000727">
    <property type="term" value="P:double-strand break repair via break-induced replication"/>
    <property type="evidence" value="ECO:0007669"/>
    <property type="project" value="TreeGrafter"/>
</dbReference>
<comment type="caution">
    <text evidence="9">The sequence shown here is derived from an EMBL/GenBank/DDBJ whole genome shotgun (WGS) entry which is preliminary data.</text>
</comment>
<proteinExistence type="inferred from homology"/>
<gene>
    <name evidence="9" type="ORF">AAE3_LOCUS10048</name>
</gene>
<feature type="domain" description="GINS subunit" evidence="7">
    <location>
        <begin position="182"/>
        <end position="256"/>
    </location>
</feature>